<name>A0A1E4TU22_PACTA</name>
<feature type="compositionally biased region" description="Polar residues" evidence="1">
    <location>
        <begin position="810"/>
        <end position="825"/>
    </location>
</feature>
<keyword evidence="4" id="KW-1185">Reference proteome</keyword>
<feature type="region of interest" description="Disordered" evidence="1">
    <location>
        <begin position="361"/>
        <end position="385"/>
    </location>
</feature>
<dbReference type="Gene3D" id="1.20.58.2130">
    <property type="match status" value="1"/>
</dbReference>
<dbReference type="GO" id="GO:0031261">
    <property type="term" value="C:DNA replication preinitiation complex"/>
    <property type="evidence" value="ECO:0007669"/>
    <property type="project" value="TreeGrafter"/>
</dbReference>
<evidence type="ECO:0000313" key="3">
    <source>
        <dbReference type="EMBL" id="ODV95252.1"/>
    </source>
</evidence>
<dbReference type="PANTHER" id="PTHR28067">
    <property type="entry name" value="DNA REPLICATION REGULATOR SLD3"/>
    <property type="match status" value="1"/>
</dbReference>
<dbReference type="Pfam" id="PF08639">
    <property type="entry name" value="Sld3_STD"/>
    <property type="match status" value="1"/>
</dbReference>
<sequence length="970" mass="108986">MNHITSKEASDSNEGDGVVETNDMIVEQLPKSFKVVPSSYKSRLTPLYITPIRPFKIALNYLDEILSNTFSNSNQHITLLRLDKLTDMHWKRGSSQWTYYVKIQKDSGSTPSYKLGILFNVADDSWGIYYLNKELKLKIFKCLEQESNKDVENANFFVNKGKEELVPIDEKDLKINMDIDLLGFNMSPPSSQLRLKPGSELTEKLEMTNINTPSTSEETSSLSPLMYIEEKYFATLYSNTNLMFFVKSSFARLRFLCGSDLNKVQQSLSALIIDIEFLKKKYNGSTNFLTQDDIGISKTESSYKRNYLVKLNVLETGKKNDHSLKLAQNSLKIREVQLQMLMLMELLIIINSKEEKQNEKIQLQQTESETKKEQKQTQIRRKPSLVRRKSAKAKQNLKMIPTLSGTLVSIYENEADTLTNTQTNVASFSNQYIDDIVLLTTDAITIQINKYLDLLMVLESLSFEVPIISSSSTSSTINNSGSDTPSNILDFLTNIIIPYYYKKLTPLCKKLISTVKGVGIKRKHRSHKKDNPSKLAPPIKLAASAVDLKRQPTTVNDANSFMTLSRGHSQLDDLMNNDNDKFNKINMERGRKLPTLKRSSSTKLLEKRTVDLTIGPSASTNINTSTLNGNNNNNTNSFVHPRDDFTKEETNSKSKKGIFGTSIITNNNDNGKNNNKSERQSVKEIDATPVKKVQGFTFSNSKISYGNMSNGKSFNDKMLEIVSTPDDKLTSRNNMEIVSSTSAGHHDRQEDDDNNNIHLTERSKALGRLPTFKIPVVKTNNVNSSGGGHARGQNYETILSSSPITQRMNTSGNNLEPHTSTSITSPPMPYTKSSPVAVASNPSALSSSALPDSRDNSDHLLIVGKSKKRTLKASSKYNSLNKKTRISTSAEAKNHFHESMDKSDDNELIPSLPLISYSNKRASLTRPGQPISVLESPMITRKKLIDDRRKESYDDREIYGSPSQSKKRKT</sequence>
<proteinExistence type="predicted"/>
<evidence type="ECO:0000259" key="2">
    <source>
        <dbReference type="Pfam" id="PF08639"/>
    </source>
</evidence>
<dbReference type="InterPro" id="IPR013948">
    <property type="entry name" value="DNA_replication_reg_Sld3_C"/>
</dbReference>
<dbReference type="AlphaFoldDB" id="A0A1E4TU22"/>
<organism evidence="3 4">
    <name type="scientific">Pachysolen tannophilus NRRL Y-2460</name>
    <dbReference type="NCBI Taxonomy" id="669874"/>
    <lineage>
        <taxon>Eukaryota</taxon>
        <taxon>Fungi</taxon>
        <taxon>Dikarya</taxon>
        <taxon>Ascomycota</taxon>
        <taxon>Saccharomycotina</taxon>
        <taxon>Pichiomycetes</taxon>
        <taxon>Pachysolenaceae</taxon>
        <taxon>Pachysolen</taxon>
    </lineage>
</organism>
<feature type="compositionally biased region" description="Low complexity" evidence="1">
    <location>
        <begin position="619"/>
        <end position="637"/>
    </location>
</feature>
<gene>
    <name evidence="3" type="ORF">PACTADRAFT_50002</name>
</gene>
<protein>
    <recommendedName>
        <fullName evidence="2">DNA replication regulator Sld3 C-terminal domain-containing protein</fullName>
    </recommendedName>
</protein>
<dbReference type="OrthoDB" id="5395343at2759"/>
<feature type="region of interest" description="Disordered" evidence="1">
    <location>
        <begin position="943"/>
        <end position="970"/>
    </location>
</feature>
<dbReference type="EMBL" id="KV454014">
    <property type="protein sequence ID" value="ODV95252.1"/>
    <property type="molecule type" value="Genomic_DNA"/>
</dbReference>
<dbReference type="PANTHER" id="PTHR28067:SF1">
    <property type="entry name" value="DNA REPLICATION REGULATOR SLD3"/>
    <property type="match status" value="1"/>
</dbReference>
<evidence type="ECO:0000313" key="4">
    <source>
        <dbReference type="Proteomes" id="UP000094236"/>
    </source>
</evidence>
<dbReference type="InterPro" id="IPR042511">
    <property type="entry name" value="Sld3"/>
</dbReference>
<dbReference type="STRING" id="669874.A0A1E4TU22"/>
<feature type="region of interest" description="Disordered" evidence="1">
    <location>
        <begin position="616"/>
        <end position="683"/>
    </location>
</feature>
<feature type="region of interest" description="Disordered" evidence="1">
    <location>
        <begin position="810"/>
        <end position="857"/>
    </location>
</feature>
<feature type="compositionally biased region" description="Low complexity" evidence="1">
    <location>
        <begin position="833"/>
        <end position="851"/>
    </location>
</feature>
<accession>A0A1E4TU22</accession>
<evidence type="ECO:0000256" key="1">
    <source>
        <dbReference type="SAM" id="MobiDB-lite"/>
    </source>
</evidence>
<feature type="domain" description="DNA replication regulator Sld3 C-terminal" evidence="2">
    <location>
        <begin position="316"/>
        <end position="613"/>
    </location>
</feature>
<feature type="compositionally biased region" description="Basic and acidic residues" evidence="1">
    <location>
        <begin position="640"/>
        <end position="652"/>
    </location>
</feature>
<dbReference type="GO" id="GO:0006270">
    <property type="term" value="P:DNA replication initiation"/>
    <property type="evidence" value="ECO:0007669"/>
    <property type="project" value="InterPro"/>
</dbReference>
<reference evidence="4" key="1">
    <citation type="submission" date="2016-05" db="EMBL/GenBank/DDBJ databases">
        <title>Comparative genomics of biotechnologically important yeasts.</title>
        <authorList>
            <consortium name="DOE Joint Genome Institute"/>
            <person name="Riley R."/>
            <person name="Haridas S."/>
            <person name="Wolfe K.H."/>
            <person name="Lopes M.R."/>
            <person name="Hittinger C.T."/>
            <person name="Goker M."/>
            <person name="Salamov A."/>
            <person name="Wisecaver J."/>
            <person name="Long T.M."/>
            <person name="Aerts A.L."/>
            <person name="Barry K."/>
            <person name="Choi C."/>
            <person name="Clum A."/>
            <person name="Coughlan A.Y."/>
            <person name="Deshpande S."/>
            <person name="Douglass A.P."/>
            <person name="Hanson S.J."/>
            <person name="Klenk H.-P."/>
            <person name="Labutti K."/>
            <person name="Lapidus A."/>
            <person name="Lindquist E."/>
            <person name="Lipzen A."/>
            <person name="Meier-Kolthoff J.P."/>
            <person name="Ohm R.A."/>
            <person name="Otillar R.P."/>
            <person name="Pangilinan J."/>
            <person name="Peng Y."/>
            <person name="Rokas A."/>
            <person name="Rosa C.A."/>
            <person name="Scheuner C."/>
            <person name="Sibirny A.A."/>
            <person name="Slot J.C."/>
            <person name="Stielow J.B."/>
            <person name="Sun H."/>
            <person name="Kurtzman C.P."/>
            <person name="Blackwell M."/>
            <person name="Grigoriev I.V."/>
            <person name="Jeffries T.W."/>
        </authorList>
    </citation>
    <scope>NUCLEOTIDE SEQUENCE [LARGE SCALE GENOMIC DNA]</scope>
    <source>
        <strain evidence="4">NRRL Y-2460</strain>
    </source>
</reference>
<dbReference type="Proteomes" id="UP000094236">
    <property type="component" value="Unassembled WGS sequence"/>
</dbReference>
<feature type="compositionally biased region" description="Basic and acidic residues" evidence="1">
    <location>
        <begin position="943"/>
        <end position="958"/>
    </location>
</feature>